<keyword evidence="2" id="KW-0540">Nuclease</keyword>
<dbReference type="EMBL" id="SRLE01000003">
    <property type="protein sequence ID" value="TGD75441.1"/>
    <property type="molecule type" value="Genomic_DNA"/>
</dbReference>
<dbReference type="OrthoDB" id="9793162at2"/>
<reference evidence="2 3" key="1">
    <citation type="submission" date="2019-04" db="EMBL/GenBank/DDBJ databases">
        <title>Taxonomy of novel Haliea sp. from mangrove soil of West Coast of India.</title>
        <authorList>
            <person name="Verma A."/>
            <person name="Kumar P."/>
            <person name="Krishnamurthi S."/>
        </authorList>
    </citation>
    <scope>NUCLEOTIDE SEQUENCE [LARGE SCALE GENOMIC DNA]</scope>
    <source>
        <strain evidence="2 3">SAOS-164</strain>
    </source>
</reference>
<accession>A0A4Z0M7C5</accession>
<dbReference type="Pfam" id="PF03372">
    <property type="entry name" value="Exo_endo_phos"/>
    <property type="match status" value="1"/>
</dbReference>
<proteinExistence type="predicted"/>
<feature type="domain" description="Endonuclease/exonuclease/phosphatase" evidence="1">
    <location>
        <begin position="84"/>
        <end position="290"/>
    </location>
</feature>
<dbReference type="NCBIfam" id="NF003840">
    <property type="entry name" value="PRK05421.1-2"/>
    <property type="match status" value="1"/>
</dbReference>
<gene>
    <name evidence="2" type="ORF">E4634_03060</name>
</gene>
<dbReference type="Gene3D" id="3.60.10.10">
    <property type="entry name" value="Endonuclease/exonuclease/phosphatase"/>
    <property type="match status" value="1"/>
</dbReference>
<keyword evidence="3" id="KW-1185">Reference proteome</keyword>
<keyword evidence="2" id="KW-0269">Exonuclease</keyword>
<evidence type="ECO:0000259" key="1">
    <source>
        <dbReference type="Pfam" id="PF03372"/>
    </source>
</evidence>
<evidence type="ECO:0000313" key="2">
    <source>
        <dbReference type="EMBL" id="TGD75441.1"/>
    </source>
</evidence>
<dbReference type="InterPro" id="IPR005135">
    <property type="entry name" value="Endo/exonuclease/phosphatase"/>
</dbReference>
<name>A0A4Z0M7C5_9GAMM</name>
<evidence type="ECO:0000313" key="3">
    <source>
        <dbReference type="Proteomes" id="UP000298050"/>
    </source>
</evidence>
<dbReference type="GO" id="GO:0004519">
    <property type="term" value="F:endonuclease activity"/>
    <property type="evidence" value="ECO:0007669"/>
    <property type="project" value="UniProtKB-KW"/>
</dbReference>
<dbReference type="Proteomes" id="UP000298050">
    <property type="component" value="Unassembled WGS sequence"/>
</dbReference>
<sequence>MAPMVMARPPGGCEYQPMQFTHLLRVKNTLRPLAWLLLCTIASPGGSAIAAGEPHADAAYGCLSHLGTLPAATGQVLPEQLRVLSWNIHKSRDAGWSEDLRRLGDSADLGFIQEAALHTQLGELWLGGPRYQSFAPGYSAGGTRTGVMTISRFAPTMQCNFTRTEPWLGTPKAIAVTEHAIQGREQRLLAINIHAINFTLGIDDFAAQLDTVAQLVAVHSGPVILAGDLNTWSAARKTLVERVLAPLQLAPLSFQPDLRTRAFGHALDHIYVRGLTVESTEVVAVDSSDHNPLIASLRFLM</sequence>
<dbReference type="NCBIfam" id="NF003842">
    <property type="entry name" value="PRK05421.1-4"/>
    <property type="match status" value="1"/>
</dbReference>
<dbReference type="SUPFAM" id="SSF56219">
    <property type="entry name" value="DNase I-like"/>
    <property type="match status" value="1"/>
</dbReference>
<organism evidence="2 3">
    <name type="scientific">Mangrovimicrobium sediminis</name>
    <dbReference type="NCBI Taxonomy" id="2562682"/>
    <lineage>
        <taxon>Bacteria</taxon>
        <taxon>Pseudomonadati</taxon>
        <taxon>Pseudomonadota</taxon>
        <taxon>Gammaproteobacteria</taxon>
        <taxon>Cellvibrionales</taxon>
        <taxon>Halieaceae</taxon>
        <taxon>Mangrovimicrobium</taxon>
    </lineage>
</organism>
<comment type="caution">
    <text evidence="2">The sequence shown here is derived from an EMBL/GenBank/DDBJ whole genome shotgun (WGS) entry which is preliminary data.</text>
</comment>
<dbReference type="GO" id="GO:0004527">
    <property type="term" value="F:exonuclease activity"/>
    <property type="evidence" value="ECO:0007669"/>
    <property type="project" value="UniProtKB-KW"/>
</dbReference>
<keyword evidence="2" id="KW-0378">Hydrolase</keyword>
<keyword evidence="2" id="KW-0255">Endonuclease</keyword>
<dbReference type="AlphaFoldDB" id="A0A4Z0M7C5"/>
<protein>
    <submittedName>
        <fullName evidence="2">Endonuclease/exonuclease/phosphatase family protein</fullName>
    </submittedName>
</protein>
<dbReference type="InterPro" id="IPR036691">
    <property type="entry name" value="Endo/exonu/phosph_ase_sf"/>
</dbReference>